<organism evidence="2 4">
    <name type="scientific">Punica granatum</name>
    <name type="common">Pomegranate</name>
    <dbReference type="NCBI Taxonomy" id="22663"/>
    <lineage>
        <taxon>Eukaryota</taxon>
        <taxon>Viridiplantae</taxon>
        <taxon>Streptophyta</taxon>
        <taxon>Embryophyta</taxon>
        <taxon>Tracheophyta</taxon>
        <taxon>Spermatophyta</taxon>
        <taxon>Magnoliopsida</taxon>
        <taxon>eudicotyledons</taxon>
        <taxon>Gunneridae</taxon>
        <taxon>Pentapetalae</taxon>
        <taxon>rosids</taxon>
        <taxon>malvids</taxon>
        <taxon>Myrtales</taxon>
        <taxon>Lythraceae</taxon>
        <taxon>Punica</taxon>
    </lineage>
</organism>
<sequence length="148" mass="17107">MATKEEPYQIGQADFEAFDRFFGPALEEKRSLYRRNKVPLETIPFPYFFYQRTIVSQVPERLFAPPPPPGPPRNFQFSRPFPAKQQNPPKKMGEWRELPPLGPHQVLYPPQELYGKRPAGWVPAAETATIDNVKAAQLFDGITWVDYD</sequence>
<gene>
    <name evidence="2" type="ORF">CDL15_Pgr016718</name>
    <name evidence="3" type="ORF">CRG98_022898</name>
</gene>
<dbReference type="AlphaFoldDB" id="A0A218XSI9"/>
<name>A0A218XSI9_PUNGR</name>
<reference evidence="3 5" key="3">
    <citation type="submission" date="2017-11" db="EMBL/GenBank/DDBJ databases">
        <title>De-novo sequencing of pomegranate (Punica granatum L.) genome.</title>
        <authorList>
            <person name="Akparov Z."/>
            <person name="Amiraslanov A."/>
            <person name="Hajiyeva S."/>
            <person name="Abbasov M."/>
            <person name="Kaur K."/>
            <person name="Hamwieh A."/>
            <person name="Solovyev V."/>
            <person name="Salamov A."/>
            <person name="Braich B."/>
            <person name="Kosarev P."/>
            <person name="Mahmoud A."/>
            <person name="Hajiyev E."/>
            <person name="Babayeva S."/>
            <person name="Izzatullayeva V."/>
            <person name="Mammadov A."/>
            <person name="Mammadov A."/>
            <person name="Sharifova S."/>
            <person name="Ojaghi J."/>
            <person name="Eynullazada K."/>
            <person name="Bayramov B."/>
            <person name="Abdulazimova A."/>
            <person name="Shahmuradov I."/>
        </authorList>
    </citation>
    <scope>NUCLEOTIDE SEQUENCE [LARGE SCALE GENOMIC DNA]</scope>
    <source>
        <strain evidence="3">AG2017</strain>
        <strain evidence="5">cv. AG2017</strain>
        <tissue evidence="3">Leaf</tissue>
    </source>
</reference>
<comment type="caution">
    <text evidence="2">The sequence shown here is derived from an EMBL/GenBank/DDBJ whole genome shotgun (WGS) entry which is preliminary data.</text>
</comment>
<dbReference type="Proteomes" id="UP000233551">
    <property type="component" value="Unassembled WGS sequence"/>
</dbReference>
<evidence type="ECO:0000256" key="1">
    <source>
        <dbReference type="SAM" id="MobiDB-lite"/>
    </source>
</evidence>
<evidence type="ECO:0000313" key="3">
    <source>
        <dbReference type="EMBL" id="PKI56738.1"/>
    </source>
</evidence>
<protein>
    <submittedName>
        <fullName evidence="2">Uncharacterized protein</fullName>
    </submittedName>
</protein>
<dbReference type="Proteomes" id="UP000197138">
    <property type="component" value="Unassembled WGS sequence"/>
</dbReference>
<keyword evidence="5" id="KW-1185">Reference proteome</keyword>
<evidence type="ECO:0000313" key="5">
    <source>
        <dbReference type="Proteomes" id="UP000233551"/>
    </source>
</evidence>
<evidence type="ECO:0000313" key="2">
    <source>
        <dbReference type="EMBL" id="OWM88145.1"/>
    </source>
</evidence>
<dbReference type="EMBL" id="PGOL01001578">
    <property type="protein sequence ID" value="PKI56738.1"/>
    <property type="molecule type" value="Genomic_DNA"/>
</dbReference>
<dbReference type="EMBL" id="MTKT01000799">
    <property type="protein sequence ID" value="OWM88145.1"/>
    <property type="molecule type" value="Genomic_DNA"/>
</dbReference>
<evidence type="ECO:0000313" key="4">
    <source>
        <dbReference type="Proteomes" id="UP000197138"/>
    </source>
</evidence>
<proteinExistence type="predicted"/>
<feature type="region of interest" description="Disordered" evidence="1">
    <location>
        <begin position="61"/>
        <end position="96"/>
    </location>
</feature>
<accession>A0A218XSI9</accession>
<reference evidence="2" key="2">
    <citation type="submission" date="2017-06" db="EMBL/GenBank/DDBJ databases">
        <title>The pomegranate genome and the genomics of punicalagin biosynthesis.</title>
        <authorList>
            <person name="Xu C."/>
        </authorList>
    </citation>
    <scope>NUCLEOTIDE SEQUENCE [LARGE SCALE GENOMIC DNA]</scope>
    <source>
        <tissue evidence="2">Fresh leaf</tissue>
    </source>
</reference>
<reference evidence="4" key="1">
    <citation type="journal article" date="2017" name="Plant J.">
        <title>The pomegranate (Punica granatum L.) genome and the genomics of punicalagin biosynthesis.</title>
        <authorList>
            <person name="Qin G."/>
            <person name="Xu C."/>
            <person name="Ming R."/>
            <person name="Tang H."/>
            <person name="Guyot R."/>
            <person name="Kramer E.M."/>
            <person name="Hu Y."/>
            <person name="Yi X."/>
            <person name="Qi Y."/>
            <person name="Xu X."/>
            <person name="Gao Z."/>
            <person name="Pan H."/>
            <person name="Jian J."/>
            <person name="Tian Y."/>
            <person name="Yue Z."/>
            <person name="Xu Y."/>
        </authorList>
    </citation>
    <scope>NUCLEOTIDE SEQUENCE [LARGE SCALE GENOMIC DNA]</scope>
    <source>
        <strain evidence="4">cv. Dabenzi</strain>
    </source>
</reference>